<evidence type="ECO:0000313" key="9">
    <source>
        <dbReference type="EMBL" id="HEB45245.1"/>
    </source>
</evidence>
<evidence type="ECO:0000259" key="8">
    <source>
        <dbReference type="Pfam" id="PF01850"/>
    </source>
</evidence>
<dbReference type="AlphaFoldDB" id="A0A7C1T8U3"/>
<name>A0A7C1T8U3_9HYPH</name>
<dbReference type="EMBL" id="DSKI01000845">
    <property type="protein sequence ID" value="HEB45245.1"/>
    <property type="molecule type" value="Genomic_DNA"/>
</dbReference>
<evidence type="ECO:0000256" key="7">
    <source>
        <dbReference type="ARBA" id="ARBA00038093"/>
    </source>
</evidence>
<feature type="domain" description="PIN" evidence="8">
    <location>
        <begin position="6"/>
        <end position="125"/>
    </location>
</feature>
<evidence type="ECO:0000256" key="4">
    <source>
        <dbReference type="ARBA" id="ARBA00022723"/>
    </source>
</evidence>
<keyword evidence="6" id="KW-0460">Magnesium</keyword>
<dbReference type="GO" id="GO:0046872">
    <property type="term" value="F:metal ion binding"/>
    <property type="evidence" value="ECO:0007669"/>
    <property type="project" value="UniProtKB-KW"/>
</dbReference>
<keyword evidence="2" id="KW-1277">Toxin-antitoxin system</keyword>
<dbReference type="InterPro" id="IPR029060">
    <property type="entry name" value="PIN-like_dom_sf"/>
</dbReference>
<dbReference type="PANTHER" id="PTHR33653:SF1">
    <property type="entry name" value="RIBONUCLEASE VAPC2"/>
    <property type="match status" value="1"/>
</dbReference>
<evidence type="ECO:0000256" key="3">
    <source>
        <dbReference type="ARBA" id="ARBA00022722"/>
    </source>
</evidence>
<dbReference type="CDD" id="cd09854">
    <property type="entry name" value="PIN_VapC-like"/>
    <property type="match status" value="1"/>
</dbReference>
<evidence type="ECO:0000256" key="1">
    <source>
        <dbReference type="ARBA" id="ARBA00001946"/>
    </source>
</evidence>
<sequence length="151" mass="17279">MMTSTIIDTNALIDVLGPESETRVWSLDAMKRCFHEGPLVINPVIWSELAASPLSEQQLSLALDWLDLKKEQLSYEVAFRAGKAHLLYRRNGGLRERTLPDFFIGAHAAVRSHRLLTRDAARYRAYFPDLDIISPETHPLQRDGRIHDRQT</sequence>
<dbReference type="PANTHER" id="PTHR33653">
    <property type="entry name" value="RIBONUCLEASE VAPC2"/>
    <property type="match status" value="1"/>
</dbReference>
<comment type="caution">
    <text evidence="9">The sequence shown here is derived from an EMBL/GenBank/DDBJ whole genome shotgun (WGS) entry which is preliminary data.</text>
</comment>
<organism evidence="9">
    <name type="scientific">Agrobacterium albertimagni</name>
    <dbReference type="NCBI Taxonomy" id="147266"/>
    <lineage>
        <taxon>Bacteria</taxon>
        <taxon>Pseudomonadati</taxon>
        <taxon>Pseudomonadota</taxon>
        <taxon>Alphaproteobacteria</taxon>
        <taxon>Hyphomicrobiales</taxon>
        <taxon>Rhizobiaceae</taxon>
        <taxon>Rhizobium/Agrobacterium group</taxon>
        <taxon>Agrobacterium</taxon>
    </lineage>
</organism>
<reference evidence="9" key="1">
    <citation type="journal article" date="2020" name="mSystems">
        <title>Genome- and Community-Level Interaction Insights into Carbon Utilization and Element Cycling Functions of Hydrothermarchaeota in Hydrothermal Sediment.</title>
        <authorList>
            <person name="Zhou Z."/>
            <person name="Liu Y."/>
            <person name="Xu W."/>
            <person name="Pan J."/>
            <person name="Luo Z.H."/>
            <person name="Li M."/>
        </authorList>
    </citation>
    <scope>NUCLEOTIDE SEQUENCE [LARGE SCALE GENOMIC DNA]</scope>
    <source>
        <strain evidence="9">SpSt-243</strain>
    </source>
</reference>
<keyword evidence="4" id="KW-0479">Metal-binding</keyword>
<dbReference type="InterPro" id="IPR050556">
    <property type="entry name" value="Type_II_TA_system_RNase"/>
</dbReference>
<keyword evidence="5" id="KW-0378">Hydrolase</keyword>
<dbReference type="InterPro" id="IPR002716">
    <property type="entry name" value="PIN_dom"/>
</dbReference>
<evidence type="ECO:0000256" key="2">
    <source>
        <dbReference type="ARBA" id="ARBA00022649"/>
    </source>
</evidence>
<dbReference type="Pfam" id="PF01850">
    <property type="entry name" value="PIN"/>
    <property type="match status" value="1"/>
</dbReference>
<dbReference type="SUPFAM" id="SSF88723">
    <property type="entry name" value="PIN domain-like"/>
    <property type="match status" value="1"/>
</dbReference>
<comment type="similarity">
    <text evidence="7">Belongs to the PINc/VapC protein family.</text>
</comment>
<proteinExistence type="inferred from homology"/>
<keyword evidence="3" id="KW-0540">Nuclease</keyword>
<dbReference type="GO" id="GO:0004518">
    <property type="term" value="F:nuclease activity"/>
    <property type="evidence" value="ECO:0007669"/>
    <property type="project" value="UniProtKB-KW"/>
</dbReference>
<gene>
    <name evidence="9" type="ORF">ENP70_16460</name>
</gene>
<dbReference type="GO" id="GO:0016787">
    <property type="term" value="F:hydrolase activity"/>
    <property type="evidence" value="ECO:0007669"/>
    <property type="project" value="UniProtKB-KW"/>
</dbReference>
<comment type="cofactor">
    <cofactor evidence="1">
        <name>Mg(2+)</name>
        <dbReference type="ChEBI" id="CHEBI:18420"/>
    </cofactor>
</comment>
<evidence type="ECO:0000256" key="6">
    <source>
        <dbReference type="ARBA" id="ARBA00022842"/>
    </source>
</evidence>
<evidence type="ECO:0000256" key="5">
    <source>
        <dbReference type="ARBA" id="ARBA00022801"/>
    </source>
</evidence>
<protein>
    <submittedName>
        <fullName evidence="9">Type II toxin-antitoxin system VapC family toxin</fullName>
    </submittedName>
</protein>
<dbReference type="Gene3D" id="3.40.50.1010">
    <property type="entry name" value="5'-nuclease"/>
    <property type="match status" value="1"/>
</dbReference>
<accession>A0A7C1T8U3</accession>